<evidence type="ECO:0000313" key="4">
    <source>
        <dbReference type="Proteomes" id="UP000334019"/>
    </source>
</evidence>
<dbReference type="InterPro" id="IPR055209">
    <property type="entry name" value="RsiG-like_dom"/>
</dbReference>
<feature type="domain" description="RsiG-like" evidence="2">
    <location>
        <begin position="119"/>
        <end position="175"/>
    </location>
</feature>
<accession>A0A5Q2RIX4</accession>
<dbReference type="EMBL" id="CP045851">
    <property type="protein sequence ID" value="QGG93780.1"/>
    <property type="molecule type" value="Genomic_DNA"/>
</dbReference>
<organism evidence="3 4">
    <name type="scientific">Actinomarinicola tropica</name>
    <dbReference type="NCBI Taxonomy" id="2789776"/>
    <lineage>
        <taxon>Bacteria</taxon>
        <taxon>Bacillati</taxon>
        <taxon>Actinomycetota</taxon>
        <taxon>Acidimicrobiia</taxon>
        <taxon>Acidimicrobiales</taxon>
        <taxon>Iamiaceae</taxon>
        <taxon>Actinomarinicola</taxon>
    </lineage>
</organism>
<dbReference type="AlphaFoldDB" id="A0A5Q2RIX4"/>
<dbReference type="Pfam" id="PF22802">
    <property type="entry name" value="RsiG"/>
    <property type="match status" value="2"/>
</dbReference>
<feature type="coiled-coil region" evidence="1">
    <location>
        <begin position="122"/>
        <end position="149"/>
    </location>
</feature>
<dbReference type="RefSeq" id="WP_153757886.1">
    <property type="nucleotide sequence ID" value="NZ_CP045851.1"/>
</dbReference>
<name>A0A5Q2RIX4_9ACTN</name>
<dbReference type="CDD" id="cd21107">
    <property type="entry name" value="RsiG"/>
    <property type="match status" value="1"/>
</dbReference>
<proteinExistence type="predicted"/>
<keyword evidence="1" id="KW-0175">Coiled coil</keyword>
<feature type="domain" description="RsiG-like" evidence="2">
    <location>
        <begin position="15"/>
        <end position="80"/>
    </location>
</feature>
<evidence type="ECO:0000313" key="3">
    <source>
        <dbReference type="EMBL" id="QGG93780.1"/>
    </source>
</evidence>
<evidence type="ECO:0000259" key="2">
    <source>
        <dbReference type="Pfam" id="PF22802"/>
    </source>
</evidence>
<sequence>MHPELERVLGNVPDGGLAELSLDDIRARRSTAEVLEESVSYLRRVIQVRLDILGTELAHRRSGDARADTTELIGRLPEILAEHTRGPGSAQPPKEIRAPQVDAALEAAIDEIVPTSRLAGVVDIDDDELAELIDRLEHLEAEVSATRHSLHSRIDALQAEIIRRYRTGEASVDSLLH</sequence>
<dbReference type="InterPro" id="IPR049575">
    <property type="entry name" value="RsiG-like"/>
</dbReference>
<evidence type="ECO:0000256" key="1">
    <source>
        <dbReference type="SAM" id="Coils"/>
    </source>
</evidence>
<dbReference type="KEGG" id="atq:GH723_00885"/>
<keyword evidence="4" id="KW-1185">Reference proteome</keyword>
<dbReference type="Proteomes" id="UP000334019">
    <property type="component" value="Chromosome"/>
</dbReference>
<reference evidence="3 4" key="1">
    <citation type="submission" date="2019-11" db="EMBL/GenBank/DDBJ databases">
        <authorList>
            <person name="He Y."/>
        </authorList>
    </citation>
    <scope>NUCLEOTIDE SEQUENCE [LARGE SCALE GENOMIC DNA]</scope>
    <source>
        <strain evidence="3 4">SCSIO 58843</strain>
    </source>
</reference>
<protein>
    <recommendedName>
        <fullName evidence="2">RsiG-like domain-containing protein</fullName>
    </recommendedName>
</protein>
<gene>
    <name evidence="3" type="ORF">GH723_00885</name>
</gene>